<name>A0A443S7C8_9ACAR</name>
<reference evidence="2 3" key="1">
    <citation type="journal article" date="2018" name="Gigascience">
        <title>Genomes of trombidid mites reveal novel predicted allergens and laterally-transferred genes associated with secondary metabolism.</title>
        <authorList>
            <person name="Dong X."/>
            <person name="Chaisiri K."/>
            <person name="Xia D."/>
            <person name="Armstrong S.D."/>
            <person name="Fang Y."/>
            <person name="Donnelly M.J."/>
            <person name="Kadowaki T."/>
            <person name="McGarry J.W."/>
            <person name="Darby A.C."/>
            <person name="Makepeace B.L."/>
        </authorList>
    </citation>
    <scope>NUCLEOTIDE SEQUENCE [LARGE SCALE GENOMIC DNA]</scope>
    <source>
        <strain evidence="2">UoL-UT</strain>
    </source>
</reference>
<dbReference type="GO" id="GO:0005230">
    <property type="term" value="F:extracellular ligand-gated monoatomic ion channel activity"/>
    <property type="evidence" value="ECO:0007669"/>
    <property type="project" value="InterPro"/>
</dbReference>
<dbReference type="EMBL" id="NCKV01006673">
    <property type="protein sequence ID" value="RWS23325.1"/>
    <property type="molecule type" value="Genomic_DNA"/>
</dbReference>
<keyword evidence="3" id="KW-1185">Reference proteome</keyword>
<evidence type="ECO:0000259" key="1">
    <source>
        <dbReference type="Pfam" id="PF02931"/>
    </source>
</evidence>
<dbReference type="SUPFAM" id="SSF63712">
    <property type="entry name" value="Nicotinic receptor ligand binding domain-like"/>
    <property type="match status" value="1"/>
</dbReference>
<dbReference type="VEuPathDB" id="VectorBase:LDEU008715"/>
<feature type="domain" description="Neurotransmitter-gated ion-channel ligand-binding" evidence="1">
    <location>
        <begin position="2"/>
        <end position="98"/>
    </location>
</feature>
<evidence type="ECO:0000313" key="3">
    <source>
        <dbReference type="Proteomes" id="UP000288716"/>
    </source>
</evidence>
<proteinExistence type="predicted"/>
<dbReference type="Pfam" id="PF02931">
    <property type="entry name" value="Neur_chan_LBD"/>
    <property type="match status" value="1"/>
</dbReference>
<dbReference type="InterPro" id="IPR036734">
    <property type="entry name" value="Neur_chan_lig-bd_sf"/>
</dbReference>
<sequence length="99" mass="11734">MTTVNVSVLLLTISSPDESSLKYEVEFLLFQRWVDERLRFDDDGNHTYLNALMYRHQLWMPDTYFILHGEFKELKGPVDPVHMALKIFANGTVMYITRY</sequence>
<dbReference type="Proteomes" id="UP000288716">
    <property type="component" value="Unassembled WGS sequence"/>
</dbReference>
<dbReference type="OrthoDB" id="6494539at2759"/>
<dbReference type="Gene3D" id="2.70.170.10">
    <property type="entry name" value="Neurotransmitter-gated ion-channel ligand-binding domain"/>
    <property type="match status" value="1"/>
</dbReference>
<protein>
    <submittedName>
        <fullName evidence="2">Glutamate-gated chloride channel-like protein</fullName>
    </submittedName>
</protein>
<gene>
    <name evidence="2" type="ORF">B4U80_05292</name>
</gene>
<dbReference type="InterPro" id="IPR006202">
    <property type="entry name" value="Neur_chan_lig-bd"/>
</dbReference>
<comment type="caution">
    <text evidence="2">The sequence shown here is derived from an EMBL/GenBank/DDBJ whole genome shotgun (WGS) entry which is preliminary data.</text>
</comment>
<accession>A0A443S7C8</accession>
<organism evidence="2 3">
    <name type="scientific">Leptotrombidium deliense</name>
    <dbReference type="NCBI Taxonomy" id="299467"/>
    <lineage>
        <taxon>Eukaryota</taxon>
        <taxon>Metazoa</taxon>
        <taxon>Ecdysozoa</taxon>
        <taxon>Arthropoda</taxon>
        <taxon>Chelicerata</taxon>
        <taxon>Arachnida</taxon>
        <taxon>Acari</taxon>
        <taxon>Acariformes</taxon>
        <taxon>Trombidiformes</taxon>
        <taxon>Prostigmata</taxon>
        <taxon>Anystina</taxon>
        <taxon>Parasitengona</taxon>
        <taxon>Trombiculoidea</taxon>
        <taxon>Trombiculidae</taxon>
        <taxon>Leptotrombidium</taxon>
    </lineage>
</organism>
<evidence type="ECO:0000313" key="2">
    <source>
        <dbReference type="EMBL" id="RWS23325.1"/>
    </source>
</evidence>
<dbReference type="AlphaFoldDB" id="A0A443S7C8"/>
<dbReference type="GO" id="GO:0016020">
    <property type="term" value="C:membrane"/>
    <property type="evidence" value="ECO:0007669"/>
    <property type="project" value="InterPro"/>
</dbReference>